<accession>A0A076LA85</accession>
<gene>
    <name evidence="1" type="ORF">JH146_0225</name>
</gene>
<dbReference type="HOGENOM" id="CLU_1173375_0_0_2"/>
<dbReference type="RefSeq" id="WP_173400793.1">
    <property type="nucleotide sequence ID" value="NZ_CP009149.1"/>
</dbReference>
<dbReference type="OrthoDB" id="64909at2157"/>
<dbReference type="AlphaFoldDB" id="A0A076LA85"/>
<reference evidence="1 2" key="1">
    <citation type="journal article" date="2015" name="Int. J. Syst. Evol. Microbiol.">
        <title>M ethanocaldococcus bathoardescens sp. nov., a hyperthermophilic methanogen isolated from a volcanically active deep-sea hydrothermal vent.</title>
        <authorList>
            <person name="Stewart L.C."/>
            <person name="Jung J.H."/>
            <person name="Kim Y.T."/>
            <person name="Kwon S.W."/>
            <person name="Park C.S."/>
            <person name="Holden J.F."/>
        </authorList>
    </citation>
    <scope>NUCLEOTIDE SEQUENCE [LARGE SCALE GENOMIC DNA]</scope>
    <source>
        <strain evidence="1 2">JH146</strain>
    </source>
</reference>
<keyword evidence="2" id="KW-1185">Reference proteome</keyword>
<dbReference type="GeneID" id="24890817"/>
<protein>
    <submittedName>
        <fullName evidence="1">Uncharacterized protein</fullName>
    </submittedName>
</protein>
<dbReference type="Proteomes" id="UP000028781">
    <property type="component" value="Chromosome"/>
</dbReference>
<sequence length="237" mass="27418">MVKYGIKIEDDKVEIVRYSTVYTDEGVEELEEIYLQIKADDYESILGRYEPYPKKDVRFVGNLDDLKVVKGQEMRTAVPIPLSLCRAKYLKRIDEDDERITYLDINGVPIQRGIIVGIVVGVQHRRTSTGKDYTIFRVFDGYGWGRLRLFGIKANPEVFTGMFIRGFVRFGAVEFRTEEGEIRKAISLTLNDMPVIVQPKEYIVHKKFIDEVVLPRVAPELIEEEKEGEEEEDMINS</sequence>
<proteinExistence type="predicted"/>
<evidence type="ECO:0000313" key="1">
    <source>
        <dbReference type="EMBL" id="AIJ05076.1"/>
    </source>
</evidence>
<organism evidence="1 2">
    <name type="scientific">Methanocaldococcus bathoardescens</name>
    <dbReference type="NCBI Taxonomy" id="1301915"/>
    <lineage>
        <taxon>Archaea</taxon>
        <taxon>Methanobacteriati</taxon>
        <taxon>Methanobacteriota</taxon>
        <taxon>Methanomada group</taxon>
        <taxon>Methanococci</taxon>
        <taxon>Methanococcales</taxon>
        <taxon>Methanocaldococcaceae</taxon>
        <taxon>Methanocaldococcus</taxon>
    </lineage>
</organism>
<evidence type="ECO:0000313" key="2">
    <source>
        <dbReference type="Proteomes" id="UP000028781"/>
    </source>
</evidence>
<name>A0A076LA85_9EURY</name>
<dbReference type="EMBL" id="CP009149">
    <property type="protein sequence ID" value="AIJ05076.1"/>
    <property type="molecule type" value="Genomic_DNA"/>
</dbReference>
<dbReference type="KEGG" id="mjh:JH146_0225"/>